<name>A0ABP0UJM3_9BRYO</name>
<evidence type="ECO:0000313" key="3">
    <source>
        <dbReference type="EMBL" id="CAK9222977.1"/>
    </source>
</evidence>
<dbReference type="InterPro" id="IPR039607">
    <property type="entry name" value="VQ_8/17/18/20/21/25"/>
</dbReference>
<dbReference type="InterPro" id="IPR008889">
    <property type="entry name" value="VQ"/>
</dbReference>
<feature type="compositionally biased region" description="Basic and acidic residues" evidence="1">
    <location>
        <begin position="1"/>
        <end position="13"/>
    </location>
</feature>
<dbReference type="PANTHER" id="PTHR33143">
    <property type="entry name" value="F16F4.1 PROTEIN-RELATED"/>
    <property type="match status" value="1"/>
</dbReference>
<dbReference type="Pfam" id="PF05678">
    <property type="entry name" value="VQ"/>
    <property type="match status" value="1"/>
</dbReference>
<dbReference type="EMBL" id="OZ019896">
    <property type="protein sequence ID" value="CAK9222977.1"/>
    <property type="molecule type" value="Genomic_DNA"/>
</dbReference>
<feature type="compositionally biased region" description="Low complexity" evidence="1">
    <location>
        <begin position="56"/>
        <end position="66"/>
    </location>
</feature>
<organism evidence="3 4">
    <name type="scientific">Sphagnum troendelagicum</name>
    <dbReference type="NCBI Taxonomy" id="128251"/>
    <lineage>
        <taxon>Eukaryota</taxon>
        <taxon>Viridiplantae</taxon>
        <taxon>Streptophyta</taxon>
        <taxon>Embryophyta</taxon>
        <taxon>Bryophyta</taxon>
        <taxon>Sphagnophytina</taxon>
        <taxon>Sphagnopsida</taxon>
        <taxon>Sphagnales</taxon>
        <taxon>Sphagnaceae</taxon>
        <taxon>Sphagnum</taxon>
    </lineage>
</organism>
<sequence length="498" mass="52954">MCRTTSKNERDRQLMISGKSSSSDLHAVVAGGTRRVSRARTADFTLALRKAAEAGAAGATGSPAQADQHSSLRGQALKVRKSQSHGRIRKPSRLTILQRPANDEFKPPVIIHTFAPKIIHTNPESFMSLVQKLTGSSFHHTRRLRRCPLKVAGSTSHETADNVDALLLDRSEHHNSSVQILQIQQEQQLLDFAAVSSPASSTSSEEAELQSTRFASSSGLAVKKNVLKQCGDADDLSPKGPLPSYLESQQLHDPSHGELFWNPCNMLFSASASFDQVQAATINPSTAVSSKREPLSLAGLDCFSDQLGFLAADHLMGTSLDDSYSVARTCSASSTRLGSLLSHQFIHDQELHTMMKSLAVAGVFGASGSTLMSASCIDAGSYPKVLASASSGNDLSPELMIDNLPADLLSPSCTSPSSSTTMWSSPSSSSSLDNCSWNSMGSTASRGPLPFAHSGYSPTPGTMVSLRDIQAINIDAVDDLVLISRGGSENKLAGAQIW</sequence>
<evidence type="ECO:0000313" key="4">
    <source>
        <dbReference type="Proteomes" id="UP001497512"/>
    </source>
</evidence>
<feature type="domain" description="VQ" evidence="2">
    <location>
        <begin position="113"/>
        <end position="137"/>
    </location>
</feature>
<proteinExistence type="predicted"/>
<gene>
    <name evidence="3" type="ORF">CSSPTR1EN2_LOCUS16596</name>
</gene>
<keyword evidence="4" id="KW-1185">Reference proteome</keyword>
<dbReference type="PANTHER" id="PTHR33143:SF6">
    <property type="entry name" value="OS08G0102900 PROTEIN"/>
    <property type="match status" value="1"/>
</dbReference>
<feature type="region of interest" description="Disordered" evidence="1">
    <location>
        <begin position="1"/>
        <end position="27"/>
    </location>
</feature>
<feature type="compositionally biased region" description="Basic residues" evidence="1">
    <location>
        <begin position="78"/>
        <end position="92"/>
    </location>
</feature>
<evidence type="ECO:0000256" key="1">
    <source>
        <dbReference type="SAM" id="MobiDB-lite"/>
    </source>
</evidence>
<accession>A0ABP0UJM3</accession>
<reference evidence="3" key="1">
    <citation type="submission" date="2024-02" db="EMBL/GenBank/DDBJ databases">
        <authorList>
            <consortium name="ELIXIR-Norway"/>
            <consortium name="Elixir Norway"/>
        </authorList>
    </citation>
    <scope>NUCLEOTIDE SEQUENCE</scope>
</reference>
<evidence type="ECO:0000259" key="2">
    <source>
        <dbReference type="Pfam" id="PF05678"/>
    </source>
</evidence>
<protein>
    <recommendedName>
        <fullName evidence="2">VQ domain-containing protein</fullName>
    </recommendedName>
</protein>
<dbReference type="Proteomes" id="UP001497512">
    <property type="component" value="Chromosome 4"/>
</dbReference>
<feature type="region of interest" description="Disordered" evidence="1">
    <location>
        <begin position="56"/>
        <end position="93"/>
    </location>
</feature>